<dbReference type="EMBL" id="JBHLZF010000002">
    <property type="protein sequence ID" value="MFB9898620.1"/>
    <property type="molecule type" value="Genomic_DNA"/>
</dbReference>
<feature type="chain" id="PRO_5047027173" evidence="1">
    <location>
        <begin position="21"/>
        <end position="214"/>
    </location>
</feature>
<dbReference type="CDD" id="cd00161">
    <property type="entry name" value="beta-trefoil_Ricin-like"/>
    <property type="match status" value="1"/>
</dbReference>
<evidence type="ECO:0000313" key="2">
    <source>
        <dbReference type="EMBL" id="MFB9898620.1"/>
    </source>
</evidence>
<reference evidence="2 3" key="1">
    <citation type="submission" date="2024-09" db="EMBL/GenBank/DDBJ databases">
        <authorList>
            <person name="Sun Q."/>
            <person name="Mori K."/>
        </authorList>
    </citation>
    <scope>NUCLEOTIDE SEQUENCE [LARGE SCALE GENOMIC DNA]</scope>
    <source>
        <strain evidence="2 3">ATCC 51272</strain>
    </source>
</reference>
<keyword evidence="3" id="KW-1185">Reference proteome</keyword>
<protein>
    <submittedName>
        <fullName evidence="2">RICIN domain-containing protein</fullName>
    </submittedName>
</protein>
<sequence>MKNPVILTFILACCLVAAHAETAASSFAIAKTYYICNVANGMYLSVTKGSLVLSTVSSPFTFKVSADGFYTVSSTSGTVGGSIHMPISTDGSGQYQDWLLEPVEGKEGVYLLANRQRESASFHFLAFSKDDVTDSLSLMLSPVKPGDYAPAQWRLVTEVTTDMGGVTTQPIMPAFHSQEGVYTVSGIKCSEKVGGLANLPSGIYIVDGKKTAKY</sequence>
<organism evidence="2 3">
    <name type="scientific">Hallella seregens ATCC 51272</name>
    <dbReference type="NCBI Taxonomy" id="1336250"/>
    <lineage>
        <taxon>Bacteria</taxon>
        <taxon>Pseudomonadati</taxon>
        <taxon>Bacteroidota</taxon>
        <taxon>Bacteroidia</taxon>
        <taxon>Bacteroidales</taxon>
        <taxon>Prevotellaceae</taxon>
        <taxon>Hallella</taxon>
    </lineage>
</organism>
<evidence type="ECO:0000313" key="3">
    <source>
        <dbReference type="Proteomes" id="UP001589688"/>
    </source>
</evidence>
<accession>A0ABV5ZMN1</accession>
<dbReference type="Proteomes" id="UP001589688">
    <property type="component" value="Unassembled WGS sequence"/>
</dbReference>
<evidence type="ECO:0000256" key="1">
    <source>
        <dbReference type="SAM" id="SignalP"/>
    </source>
</evidence>
<proteinExistence type="predicted"/>
<gene>
    <name evidence="2" type="ORF">ACFFK8_12660</name>
</gene>
<dbReference type="RefSeq" id="WP_027952358.1">
    <property type="nucleotide sequence ID" value="NZ_JADU01000017.1"/>
</dbReference>
<feature type="signal peptide" evidence="1">
    <location>
        <begin position="1"/>
        <end position="20"/>
    </location>
</feature>
<name>A0ABV5ZMN1_9BACT</name>
<keyword evidence="1" id="KW-0732">Signal</keyword>
<comment type="caution">
    <text evidence="2">The sequence shown here is derived from an EMBL/GenBank/DDBJ whole genome shotgun (WGS) entry which is preliminary data.</text>
</comment>